<dbReference type="InterPro" id="IPR012349">
    <property type="entry name" value="Split_barrel_FMN-bd"/>
</dbReference>
<evidence type="ECO:0000313" key="2">
    <source>
        <dbReference type="EMBL" id="GIO56181.1"/>
    </source>
</evidence>
<accession>A0ABQ4LI54</accession>
<comment type="caution">
    <text evidence="2">The sequence shown here is derived from an EMBL/GenBank/DDBJ whole genome shotgun (WGS) entry which is preliminary data.</text>
</comment>
<keyword evidence="3" id="KW-1185">Reference proteome</keyword>
<dbReference type="InterPro" id="IPR011576">
    <property type="entry name" value="Pyridox_Oxase_N"/>
</dbReference>
<dbReference type="SUPFAM" id="SSF50475">
    <property type="entry name" value="FMN-binding split barrel"/>
    <property type="match status" value="1"/>
</dbReference>
<evidence type="ECO:0000313" key="3">
    <source>
        <dbReference type="Proteomes" id="UP000676601"/>
    </source>
</evidence>
<name>A0ABQ4LI54_9BACL</name>
<dbReference type="PANTHER" id="PTHR34818:SF1">
    <property type="entry name" value="PROTEIN BLI-3"/>
    <property type="match status" value="1"/>
</dbReference>
<gene>
    <name evidence="2" type="ORF">J21TS7_44990</name>
</gene>
<reference evidence="2 3" key="1">
    <citation type="submission" date="2021-03" db="EMBL/GenBank/DDBJ databases">
        <title>Antimicrobial resistance genes in bacteria isolated from Japanese honey, and their potential for conferring macrolide and lincosamide resistance in the American foulbrood pathogen Paenibacillus larvae.</title>
        <authorList>
            <person name="Okamoto M."/>
            <person name="Kumagai M."/>
            <person name="Kanamori H."/>
            <person name="Takamatsu D."/>
        </authorList>
    </citation>
    <scope>NUCLEOTIDE SEQUENCE [LARGE SCALE GENOMIC DNA]</scope>
    <source>
        <strain evidence="2 3">J21TS7</strain>
    </source>
</reference>
<dbReference type="Gene3D" id="2.30.110.10">
    <property type="entry name" value="Electron Transport, Fmn-binding Protein, Chain A"/>
    <property type="match status" value="1"/>
</dbReference>
<dbReference type="EMBL" id="BORU01000002">
    <property type="protein sequence ID" value="GIO56181.1"/>
    <property type="molecule type" value="Genomic_DNA"/>
</dbReference>
<proteinExistence type="predicted"/>
<dbReference type="PANTHER" id="PTHR34818">
    <property type="entry name" value="PROTEIN BLI-3"/>
    <property type="match status" value="1"/>
</dbReference>
<protein>
    <recommendedName>
        <fullName evidence="1">Pyridoxamine 5'-phosphate oxidase N-terminal domain-containing protein</fullName>
    </recommendedName>
</protein>
<evidence type="ECO:0000259" key="1">
    <source>
        <dbReference type="Pfam" id="PF01243"/>
    </source>
</evidence>
<feature type="domain" description="Pyridoxamine 5'-phosphate oxidase N-terminal" evidence="1">
    <location>
        <begin position="40"/>
        <end position="160"/>
    </location>
</feature>
<organism evidence="2 3">
    <name type="scientific">Paenibacillus cineris</name>
    <dbReference type="NCBI Taxonomy" id="237530"/>
    <lineage>
        <taxon>Bacteria</taxon>
        <taxon>Bacillati</taxon>
        <taxon>Bacillota</taxon>
        <taxon>Bacilli</taxon>
        <taxon>Bacillales</taxon>
        <taxon>Paenibacillaceae</taxon>
        <taxon>Paenibacillus</taxon>
    </lineage>
</organism>
<dbReference type="InterPro" id="IPR052917">
    <property type="entry name" value="Stress-Dev_Protein"/>
</dbReference>
<dbReference type="Proteomes" id="UP000676601">
    <property type="component" value="Unassembled WGS sequence"/>
</dbReference>
<sequence length="171" mass="19638">MFQGSSYTGQGTLWVRAAPMDNTKQKGADHLEMEAKIILEQNLAKILDHNQFCSFATVEGNRPKQRYMALYNQGLSIHLVTDRKTHKVEELEENPHVSLLLGYEIGGSREVVEIEGTCKVTAEDSLRKQIWKEEFKKRFTGPDDPDYVLLEITPVRVEYTGKDGEKHEWIE</sequence>
<dbReference type="Pfam" id="PF01243">
    <property type="entry name" value="PNPOx_N"/>
    <property type="match status" value="1"/>
</dbReference>